<feature type="compositionally biased region" description="Low complexity" evidence="1">
    <location>
        <begin position="117"/>
        <end position="143"/>
    </location>
</feature>
<evidence type="ECO:0000313" key="3">
    <source>
        <dbReference type="Proteomes" id="UP000326396"/>
    </source>
</evidence>
<dbReference type="PANTHER" id="PTHR33257:SF4">
    <property type="entry name" value="EXPRESSED PROTEIN"/>
    <property type="match status" value="1"/>
</dbReference>
<dbReference type="Proteomes" id="UP000326396">
    <property type="component" value="Linkage Group LG6"/>
</dbReference>
<protein>
    <submittedName>
        <fullName evidence="2">Uncharacterized protein</fullName>
    </submittedName>
</protein>
<dbReference type="EMBL" id="SZYD01000016">
    <property type="protein sequence ID" value="KAD3338111.1"/>
    <property type="molecule type" value="Genomic_DNA"/>
</dbReference>
<sequence length="217" mass="23291">MHSSSELSQNPLKIKEDDKFFSKLLSKENSVANPSFRVYYGNVSGTVPFTWEIQPGTPKYKYSDNPLIPPLTPPPSYYIDHHQNKPITNTKYHPRSKILYNLLLNINVIKKQHVAPSSPSSPSSSSWSSSLSSSVASSSSSRGSRSRRRRFSSFGSSFDDGPMFGGGSPDSVMCFGMNNNKGGGGGGVGGGGDGGGSYTVVFMKKAFLSIVGCNRSG</sequence>
<proteinExistence type="predicted"/>
<keyword evidence="3" id="KW-1185">Reference proteome</keyword>
<dbReference type="OrthoDB" id="691043at2759"/>
<evidence type="ECO:0000256" key="1">
    <source>
        <dbReference type="SAM" id="MobiDB-lite"/>
    </source>
</evidence>
<accession>A0A5N6MD58</accession>
<organism evidence="2 3">
    <name type="scientific">Mikania micrantha</name>
    <name type="common">bitter vine</name>
    <dbReference type="NCBI Taxonomy" id="192012"/>
    <lineage>
        <taxon>Eukaryota</taxon>
        <taxon>Viridiplantae</taxon>
        <taxon>Streptophyta</taxon>
        <taxon>Embryophyta</taxon>
        <taxon>Tracheophyta</taxon>
        <taxon>Spermatophyta</taxon>
        <taxon>Magnoliopsida</taxon>
        <taxon>eudicotyledons</taxon>
        <taxon>Gunneridae</taxon>
        <taxon>Pentapetalae</taxon>
        <taxon>asterids</taxon>
        <taxon>campanulids</taxon>
        <taxon>Asterales</taxon>
        <taxon>Asteraceae</taxon>
        <taxon>Asteroideae</taxon>
        <taxon>Heliantheae alliance</taxon>
        <taxon>Eupatorieae</taxon>
        <taxon>Mikania</taxon>
    </lineage>
</organism>
<reference evidence="2 3" key="1">
    <citation type="submission" date="2019-05" db="EMBL/GenBank/DDBJ databases">
        <title>Mikania micrantha, genome provides insights into the molecular mechanism of rapid growth.</title>
        <authorList>
            <person name="Liu B."/>
        </authorList>
    </citation>
    <scope>NUCLEOTIDE SEQUENCE [LARGE SCALE GENOMIC DNA]</scope>
    <source>
        <strain evidence="2">NLD-2019</strain>
        <tissue evidence="2">Leaf</tissue>
    </source>
</reference>
<name>A0A5N6MD58_9ASTR</name>
<gene>
    <name evidence="2" type="ORF">E3N88_33632</name>
</gene>
<evidence type="ECO:0000313" key="2">
    <source>
        <dbReference type="EMBL" id="KAD3338111.1"/>
    </source>
</evidence>
<feature type="region of interest" description="Disordered" evidence="1">
    <location>
        <begin position="114"/>
        <end position="152"/>
    </location>
</feature>
<dbReference type="PANTHER" id="PTHR33257">
    <property type="entry name" value="OS05G0165500 PROTEIN"/>
    <property type="match status" value="1"/>
</dbReference>
<dbReference type="AlphaFoldDB" id="A0A5N6MD58"/>
<comment type="caution">
    <text evidence="2">The sequence shown here is derived from an EMBL/GenBank/DDBJ whole genome shotgun (WGS) entry which is preliminary data.</text>
</comment>